<feature type="domain" description="Histidine kinase/HSP90-like ATPase" evidence="10">
    <location>
        <begin position="584"/>
        <end position="674"/>
    </location>
</feature>
<dbReference type="CDD" id="cd16917">
    <property type="entry name" value="HATPase_UhpB-NarQ-NarX-like"/>
    <property type="match status" value="1"/>
</dbReference>
<dbReference type="RefSeq" id="WP_141004742.1">
    <property type="nucleotide sequence ID" value="NZ_BAAAOR010000015.1"/>
</dbReference>
<feature type="transmembrane region" description="Helical" evidence="9">
    <location>
        <begin position="79"/>
        <end position="101"/>
    </location>
</feature>
<dbReference type="Proteomes" id="UP001500842">
    <property type="component" value="Unassembled WGS sequence"/>
</dbReference>
<evidence type="ECO:0000256" key="7">
    <source>
        <dbReference type="ARBA" id="ARBA00022840"/>
    </source>
</evidence>
<evidence type="ECO:0000256" key="3">
    <source>
        <dbReference type="ARBA" id="ARBA00022553"/>
    </source>
</evidence>
<keyword evidence="7" id="KW-0067">ATP-binding</keyword>
<feature type="transmembrane region" description="Helical" evidence="9">
    <location>
        <begin position="288"/>
        <end position="313"/>
    </location>
</feature>
<dbReference type="InterPro" id="IPR011712">
    <property type="entry name" value="Sig_transdc_His_kin_sub3_dim/P"/>
</dbReference>
<keyword evidence="12" id="KW-1185">Reference proteome</keyword>
<evidence type="ECO:0000256" key="2">
    <source>
        <dbReference type="ARBA" id="ARBA00012438"/>
    </source>
</evidence>
<evidence type="ECO:0000256" key="9">
    <source>
        <dbReference type="SAM" id="Phobius"/>
    </source>
</evidence>
<dbReference type="Pfam" id="PF02518">
    <property type="entry name" value="HATPase_c"/>
    <property type="match status" value="1"/>
</dbReference>
<dbReference type="Pfam" id="PF07730">
    <property type="entry name" value="HisKA_3"/>
    <property type="match status" value="1"/>
</dbReference>
<sequence length="674" mass="71919">MDKRVGRRPGVALGIVATTWGLVVVAVVLTLAADAPFDEVPWYAERSYFVLYLLVATTTGPTSALIVKHGDHPVGRLTAVIGIGFAASAAALAWSFAAWTWPGLPGAGLAVHASAWLSAPGGFLAITVLPWLLRPDRLTPVRRALAATGVVVSAVIMLLSATSQQDGAPENPLALDDTALGPLLGHLVWPSLWVSAAVGLLAVVDVVRQWRQEPRDGARAYGVLALAVTLMFVGMAILQFWPESWWRGVAEPLGIPVVAVAQLLLCLSVVVVVLRTWDRGLDVAVPRLAVWGLLSSLVVVLYVTLVSVTSRLLPMSDDAIRTVVVAGLALVIHPLRQWLQSRVDQLVHGGAADPVKLLTQLGRQVRGGARDVLPALVETVRGGLRLGRVEVVSADEPRVVASAGPDRPGIEPDRQVTLRLVVDDRHVGDLTAQAAPGQRLEGRTVRVLTSLSDVLALGLDLTQTNLRLRAASERLGEVRHEERRMLRRELHDGMGPALAGVGLGLAAAQRRLRHDPEGASELIDRMRAELTRRTEDVRLLARSLLPAQLDDGDLGEALEVLAERFRGAGLGVRTRVEATGLDTRQQIAIYHVATEALMNTHRHARAGTVDVLVTTTPEGAVLLDVTDDGCGIAGSPRGGVGLVSMRERADELGGHVVVEPRGEAAGTRVRMVLP</sequence>
<evidence type="ECO:0000313" key="11">
    <source>
        <dbReference type="EMBL" id="GAA1517981.1"/>
    </source>
</evidence>
<dbReference type="Gene3D" id="1.20.5.1930">
    <property type="match status" value="1"/>
</dbReference>
<comment type="catalytic activity">
    <reaction evidence="1">
        <text>ATP + protein L-histidine = ADP + protein N-phospho-L-histidine.</text>
        <dbReference type="EC" id="2.7.13.3"/>
    </reaction>
</comment>
<evidence type="ECO:0000256" key="1">
    <source>
        <dbReference type="ARBA" id="ARBA00000085"/>
    </source>
</evidence>
<feature type="transmembrane region" description="Helical" evidence="9">
    <location>
        <begin position="12"/>
        <end position="33"/>
    </location>
</feature>
<dbReference type="PANTHER" id="PTHR24421:SF10">
    <property type="entry name" value="NITRATE_NITRITE SENSOR PROTEIN NARQ"/>
    <property type="match status" value="1"/>
</dbReference>
<dbReference type="Gene3D" id="3.30.565.10">
    <property type="entry name" value="Histidine kinase-like ATPase, C-terminal domain"/>
    <property type="match status" value="1"/>
</dbReference>
<keyword evidence="4" id="KW-0808">Transferase</keyword>
<dbReference type="PANTHER" id="PTHR24421">
    <property type="entry name" value="NITRATE/NITRITE SENSOR PROTEIN NARX-RELATED"/>
    <property type="match status" value="1"/>
</dbReference>
<name>A0ABN2AFP8_9ACTN</name>
<feature type="transmembrane region" description="Helical" evidence="9">
    <location>
        <begin position="253"/>
        <end position="276"/>
    </location>
</feature>
<dbReference type="InterPro" id="IPR050482">
    <property type="entry name" value="Sensor_HK_TwoCompSys"/>
</dbReference>
<dbReference type="EMBL" id="BAAAOR010000015">
    <property type="protein sequence ID" value="GAA1517981.1"/>
    <property type="molecule type" value="Genomic_DNA"/>
</dbReference>
<dbReference type="InterPro" id="IPR036890">
    <property type="entry name" value="HATPase_C_sf"/>
</dbReference>
<keyword evidence="6" id="KW-0418">Kinase</keyword>
<feature type="transmembrane region" description="Helical" evidence="9">
    <location>
        <begin position="183"/>
        <end position="207"/>
    </location>
</feature>
<keyword evidence="3" id="KW-0597">Phosphoprotein</keyword>
<protein>
    <recommendedName>
        <fullName evidence="2">histidine kinase</fullName>
        <ecNumber evidence="2">2.7.13.3</ecNumber>
    </recommendedName>
</protein>
<evidence type="ECO:0000313" key="12">
    <source>
        <dbReference type="Proteomes" id="UP001500842"/>
    </source>
</evidence>
<dbReference type="SUPFAM" id="SSF55874">
    <property type="entry name" value="ATPase domain of HSP90 chaperone/DNA topoisomerase II/histidine kinase"/>
    <property type="match status" value="1"/>
</dbReference>
<keyword evidence="8" id="KW-0902">Two-component regulatory system</keyword>
<keyword evidence="9" id="KW-0812">Transmembrane</keyword>
<evidence type="ECO:0000256" key="8">
    <source>
        <dbReference type="ARBA" id="ARBA00023012"/>
    </source>
</evidence>
<keyword evidence="5" id="KW-0547">Nucleotide-binding</keyword>
<evidence type="ECO:0000256" key="6">
    <source>
        <dbReference type="ARBA" id="ARBA00022777"/>
    </source>
</evidence>
<comment type="caution">
    <text evidence="11">The sequence shown here is derived from an EMBL/GenBank/DDBJ whole genome shotgun (WGS) entry which is preliminary data.</text>
</comment>
<feature type="transmembrane region" description="Helical" evidence="9">
    <location>
        <begin position="48"/>
        <end position="67"/>
    </location>
</feature>
<evidence type="ECO:0000256" key="5">
    <source>
        <dbReference type="ARBA" id="ARBA00022741"/>
    </source>
</evidence>
<evidence type="ECO:0000259" key="10">
    <source>
        <dbReference type="SMART" id="SM00387"/>
    </source>
</evidence>
<accession>A0ABN2AFP8</accession>
<dbReference type="EC" id="2.7.13.3" evidence="2"/>
<keyword evidence="9" id="KW-1133">Transmembrane helix</keyword>
<evidence type="ECO:0000256" key="4">
    <source>
        <dbReference type="ARBA" id="ARBA00022679"/>
    </source>
</evidence>
<organism evidence="11 12">
    <name type="scientific">Nocardioides humi</name>
    <dbReference type="NCBI Taxonomy" id="449461"/>
    <lineage>
        <taxon>Bacteria</taxon>
        <taxon>Bacillati</taxon>
        <taxon>Actinomycetota</taxon>
        <taxon>Actinomycetes</taxon>
        <taxon>Propionibacteriales</taxon>
        <taxon>Nocardioidaceae</taxon>
        <taxon>Nocardioides</taxon>
    </lineage>
</organism>
<dbReference type="SMART" id="SM00387">
    <property type="entry name" value="HATPase_c"/>
    <property type="match status" value="1"/>
</dbReference>
<reference evidence="11 12" key="1">
    <citation type="journal article" date="2019" name="Int. J. Syst. Evol. Microbiol.">
        <title>The Global Catalogue of Microorganisms (GCM) 10K type strain sequencing project: providing services to taxonomists for standard genome sequencing and annotation.</title>
        <authorList>
            <consortium name="The Broad Institute Genomics Platform"/>
            <consortium name="The Broad Institute Genome Sequencing Center for Infectious Disease"/>
            <person name="Wu L."/>
            <person name="Ma J."/>
        </authorList>
    </citation>
    <scope>NUCLEOTIDE SEQUENCE [LARGE SCALE GENOMIC DNA]</scope>
    <source>
        <strain evidence="11 12">JCM 14942</strain>
    </source>
</reference>
<feature type="transmembrane region" description="Helical" evidence="9">
    <location>
        <begin position="219"/>
        <end position="241"/>
    </location>
</feature>
<gene>
    <name evidence="11" type="ORF">GCM10009788_22620</name>
</gene>
<feature type="transmembrane region" description="Helical" evidence="9">
    <location>
        <begin position="113"/>
        <end position="133"/>
    </location>
</feature>
<proteinExistence type="predicted"/>
<feature type="transmembrane region" description="Helical" evidence="9">
    <location>
        <begin position="145"/>
        <end position="163"/>
    </location>
</feature>
<dbReference type="InterPro" id="IPR003594">
    <property type="entry name" value="HATPase_dom"/>
</dbReference>
<keyword evidence="9" id="KW-0472">Membrane</keyword>